<keyword evidence="3" id="KW-0723">Serine/threonine-protein kinase</keyword>
<comment type="catalytic activity">
    <reaction evidence="9">
        <text>L-seryl-[protein] + ATP = O-phospho-L-seryl-[protein] + ADP + H(+)</text>
        <dbReference type="Rhea" id="RHEA:17989"/>
        <dbReference type="Rhea" id="RHEA-COMP:9863"/>
        <dbReference type="Rhea" id="RHEA-COMP:11604"/>
        <dbReference type="ChEBI" id="CHEBI:15378"/>
        <dbReference type="ChEBI" id="CHEBI:29999"/>
        <dbReference type="ChEBI" id="CHEBI:30616"/>
        <dbReference type="ChEBI" id="CHEBI:83421"/>
        <dbReference type="ChEBI" id="CHEBI:456216"/>
        <dbReference type="EC" id="2.7.11.1"/>
    </reaction>
</comment>
<evidence type="ECO:0000256" key="7">
    <source>
        <dbReference type="ARBA" id="ARBA00022840"/>
    </source>
</evidence>
<dbReference type="EC" id="2.7.11.1" evidence="2"/>
<keyword evidence="13" id="KW-1185">Reference proteome</keyword>
<comment type="similarity">
    <text evidence="1">Belongs to the protein kinase superfamily. AGC Ser/Thr protein kinase family.</text>
</comment>
<comment type="caution">
    <text evidence="12">The sequence shown here is derived from an EMBL/GenBank/DDBJ whole genome shotgun (WGS) entry which is preliminary data.</text>
</comment>
<dbReference type="SMART" id="SM00220">
    <property type="entry name" value="S_TKc"/>
    <property type="match status" value="1"/>
</dbReference>
<dbReference type="Gene3D" id="1.10.510.10">
    <property type="entry name" value="Transferase(Phosphotransferase) domain 1"/>
    <property type="match status" value="2"/>
</dbReference>
<dbReference type="GO" id="GO:0004674">
    <property type="term" value="F:protein serine/threonine kinase activity"/>
    <property type="evidence" value="ECO:0007669"/>
    <property type="project" value="UniProtKB-KW"/>
</dbReference>
<feature type="domain" description="Protein kinase" evidence="11">
    <location>
        <begin position="196"/>
        <end position="533"/>
    </location>
</feature>
<reference evidence="12" key="1">
    <citation type="submission" date="2023-05" db="EMBL/GenBank/DDBJ databases">
        <title>Genome and transcriptome analyses reveal genes involved in the formation of fine ridges on petal epidermal cells in Hibiscus trionum.</title>
        <authorList>
            <person name="Koshimizu S."/>
            <person name="Masuda S."/>
            <person name="Ishii T."/>
            <person name="Shirasu K."/>
            <person name="Hoshino A."/>
            <person name="Arita M."/>
        </authorList>
    </citation>
    <scope>NUCLEOTIDE SEQUENCE</scope>
    <source>
        <strain evidence="12">Hamamatsu line</strain>
    </source>
</reference>
<evidence type="ECO:0000256" key="8">
    <source>
        <dbReference type="ARBA" id="ARBA00047899"/>
    </source>
</evidence>
<evidence type="ECO:0000256" key="4">
    <source>
        <dbReference type="ARBA" id="ARBA00022679"/>
    </source>
</evidence>
<evidence type="ECO:0000256" key="2">
    <source>
        <dbReference type="ARBA" id="ARBA00012513"/>
    </source>
</evidence>
<dbReference type="Gene3D" id="3.30.200.20">
    <property type="entry name" value="Phosphorylase Kinase, domain 1"/>
    <property type="match status" value="1"/>
</dbReference>
<evidence type="ECO:0000313" key="12">
    <source>
        <dbReference type="EMBL" id="GMJ11578.1"/>
    </source>
</evidence>
<feature type="region of interest" description="Disordered" evidence="10">
    <location>
        <begin position="26"/>
        <end position="48"/>
    </location>
</feature>
<evidence type="ECO:0000259" key="11">
    <source>
        <dbReference type="PROSITE" id="PS50011"/>
    </source>
</evidence>
<dbReference type="InterPro" id="IPR011009">
    <property type="entry name" value="Kinase-like_dom_sf"/>
</dbReference>
<dbReference type="FunFam" id="3.30.200.20:FF:000032">
    <property type="entry name" value="Serine/threonine-protein kinase D6PK-like"/>
    <property type="match status" value="1"/>
</dbReference>
<dbReference type="EMBL" id="BSYR01000061">
    <property type="protein sequence ID" value="GMJ11578.1"/>
    <property type="molecule type" value="Genomic_DNA"/>
</dbReference>
<dbReference type="SUPFAM" id="SSF56112">
    <property type="entry name" value="Protein kinase-like (PK-like)"/>
    <property type="match status" value="1"/>
</dbReference>
<name>A0A9W7JEY1_HIBTR</name>
<dbReference type="FunFam" id="1.10.510.10:FF:000295">
    <property type="entry name" value="Serine/threonine-protein kinase AGC1-7"/>
    <property type="match status" value="1"/>
</dbReference>
<protein>
    <recommendedName>
        <fullName evidence="2">non-specific serine/threonine protein kinase</fullName>
        <ecNumber evidence="2">2.7.11.1</ecNumber>
    </recommendedName>
</protein>
<dbReference type="PANTHER" id="PTHR45637">
    <property type="entry name" value="FLIPPASE KINASE 1-RELATED"/>
    <property type="match status" value="1"/>
</dbReference>
<evidence type="ECO:0000313" key="13">
    <source>
        <dbReference type="Proteomes" id="UP001165190"/>
    </source>
</evidence>
<comment type="catalytic activity">
    <reaction evidence="8">
        <text>L-threonyl-[protein] + ATP = O-phospho-L-threonyl-[protein] + ADP + H(+)</text>
        <dbReference type="Rhea" id="RHEA:46608"/>
        <dbReference type="Rhea" id="RHEA-COMP:11060"/>
        <dbReference type="Rhea" id="RHEA-COMP:11605"/>
        <dbReference type="ChEBI" id="CHEBI:15378"/>
        <dbReference type="ChEBI" id="CHEBI:30013"/>
        <dbReference type="ChEBI" id="CHEBI:30616"/>
        <dbReference type="ChEBI" id="CHEBI:61977"/>
        <dbReference type="ChEBI" id="CHEBI:456216"/>
        <dbReference type="EC" id="2.7.11.1"/>
    </reaction>
</comment>
<organism evidence="12 13">
    <name type="scientific">Hibiscus trionum</name>
    <name type="common">Flower of an hour</name>
    <dbReference type="NCBI Taxonomy" id="183268"/>
    <lineage>
        <taxon>Eukaryota</taxon>
        <taxon>Viridiplantae</taxon>
        <taxon>Streptophyta</taxon>
        <taxon>Embryophyta</taxon>
        <taxon>Tracheophyta</taxon>
        <taxon>Spermatophyta</taxon>
        <taxon>Magnoliopsida</taxon>
        <taxon>eudicotyledons</taxon>
        <taxon>Gunneridae</taxon>
        <taxon>Pentapetalae</taxon>
        <taxon>rosids</taxon>
        <taxon>malvids</taxon>
        <taxon>Malvales</taxon>
        <taxon>Malvaceae</taxon>
        <taxon>Malvoideae</taxon>
        <taxon>Hibiscus</taxon>
    </lineage>
</organism>
<dbReference type="FunFam" id="1.10.510.10:FF:000028">
    <property type="entry name" value="serine/threonine-protein kinase D6PK-like"/>
    <property type="match status" value="1"/>
</dbReference>
<keyword evidence="7" id="KW-0067">ATP-binding</keyword>
<feature type="compositionally biased region" description="Low complexity" evidence="10">
    <location>
        <begin position="149"/>
        <end position="165"/>
    </location>
</feature>
<dbReference type="InterPro" id="IPR008271">
    <property type="entry name" value="Ser/Thr_kinase_AS"/>
</dbReference>
<proteinExistence type="inferred from homology"/>
<dbReference type="OrthoDB" id="432483at2759"/>
<dbReference type="GO" id="GO:0005524">
    <property type="term" value="F:ATP binding"/>
    <property type="evidence" value="ECO:0007669"/>
    <property type="project" value="UniProtKB-KW"/>
</dbReference>
<feature type="compositionally biased region" description="Polar residues" evidence="10">
    <location>
        <begin position="107"/>
        <end position="119"/>
    </location>
</feature>
<gene>
    <name evidence="12" type="ORF">HRI_004827000</name>
</gene>
<evidence type="ECO:0000256" key="5">
    <source>
        <dbReference type="ARBA" id="ARBA00022741"/>
    </source>
</evidence>
<dbReference type="Proteomes" id="UP001165190">
    <property type="component" value="Unassembled WGS sequence"/>
</dbReference>
<keyword evidence="5" id="KW-0547">Nucleotide-binding</keyword>
<dbReference type="Pfam" id="PF00069">
    <property type="entry name" value="Pkinase"/>
    <property type="match status" value="2"/>
</dbReference>
<keyword evidence="6 12" id="KW-0418">Kinase</keyword>
<dbReference type="AlphaFoldDB" id="A0A9W7JEY1"/>
<dbReference type="InterPro" id="IPR000719">
    <property type="entry name" value="Prot_kinase_dom"/>
</dbReference>
<sequence>MATEGDSLQPYPMQIAETSKLVPVTSKTAPKGAHKVAPNQVSVGIRDDVKASETYRLESVDSLTEKVESGLSLSNPKEVPIHVGSERCQDGGLPEGSGEEKKASEHGISSASGKLSDGTTGLVKTGGSTKGGDRPDYTESGKSSICRGSTSSDISNESSYSSLSSRINRPNKTNDIRWEAIQVVQGKDGLLGLNHFRLLKRLGCGDIGSVYLSELSGTKCYFAMKVMDKASLASRKKLLRAQTEREILQSLDHPFLPTLYSHFETDKFSCLVMEFCPGGDLHTLRQRQPGKHFTEQAVKFYVAEILLALEYLHMLGIVYRDLKPENVLVREDGHIMLSDFDLSLRCASSPILVKSSPLESEPLRKNPVYCAQPACIEPSCIQPSCVAPTTCFSPRFFSSKSKKDRKPKNEMGKQVSPLPELIAEPTNARSMSFVGTHEYLAPEIIKGEGHGSAVDWWTFGIFLYELLFGKTPFKGSGNRATLFNVVGQPLRFPESPVVSFSARDLIRGLLVKEPQQRLAYKRGATEIKQHPFFEGVNWALIRCASPPEIPKPVEIERIPARTSSAGNKPAVPATKDKNNYLEFDFF</sequence>
<dbReference type="PROSITE" id="PS00108">
    <property type="entry name" value="PROTEIN_KINASE_ST"/>
    <property type="match status" value="1"/>
</dbReference>
<dbReference type="PROSITE" id="PS50011">
    <property type="entry name" value="PROTEIN_KINASE_DOM"/>
    <property type="match status" value="1"/>
</dbReference>
<evidence type="ECO:0000256" key="10">
    <source>
        <dbReference type="SAM" id="MobiDB-lite"/>
    </source>
</evidence>
<evidence type="ECO:0000256" key="9">
    <source>
        <dbReference type="ARBA" id="ARBA00048679"/>
    </source>
</evidence>
<dbReference type="CDD" id="cd05574">
    <property type="entry name" value="STKc_phototropin_like"/>
    <property type="match status" value="1"/>
</dbReference>
<accession>A0A9W7JEY1</accession>
<keyword evidence="4" id="KW-0808">Transferase</keyword>
<evidence type="ECO:0000256" key="6">
    <source>
        <dbReference type="ARBA" id="ARBA00022777"/>
    </source>
</evidence>
<evidence type="ECO:0000256" key="3">
    <source>
        <dbReference type="ARBA" id="ARBA00022527"/>
    </source>
</evidence>
<evidence type="ECO:0000256" key="1">
    <source>
        <dbReference type="ARBA" id="ARBA00009903"/>
    </source>
</evidence>
<feature type="region of interest" description="Disordered" evidence="10">
    <location>
        <begin position="60"/>
        <end position="167"/>
    </location>
</feature>